<name>A0A3N4JDI8_9PEZI</name>
<feature type="transmembrane region" description="Helical" evidence="1">
    <location>
        <begin position="6"/>
        <end position="27"/>
    </location>
</feature>
<dbReference type="EMBL" id="ML120427">
    <property type="protein sequence ID" value="RPA95337.1"/>
    <property type="molecule type" value="Genomic_DNA"/>
</dbReference>
<evidence type="ECO:0000313" key="3">
    <source>
        <dbReference type="Proteomes" id="UP000276215"/>
    </source>
</evidence>
<keyword evidence="1" id="KW-0812">Transmembrane</keyword>
<keyword evidence="1" id="KW-0472">Membrane</keyword>
<sequence length="59" mass="6701">MSLTLSLRLCCYIVILFPLTLLQFLFIHPKLLTLITLSPLYSHTESKDLKFSGGGSFLR</sequence>
<gene>
    <name evidence="2" type="ORF">L873DRAFT_1813024</name>
</gene>
<dbReference type="AlphaFoldDB" id="A0A3N4JDI8"/>
<organism evidence="2 3">
    <name type="scientific">Choiromyces venosus 120613-1</name>
    <dbReference type="NCBI Taxonomy" id="1336337"/>
    <lineage>
        <taxon>Eukaryota</taxon>
        <taxon>Fungi</taxon>
        <taxon>Dikarya</taxon>
        <taxon>Ascomycota</taxon>
        <taxon>Pezizomycotina</taxon>
        <taxon>Pezizomycetes</taxon>
        <taxon>Pezizales</taxon>
        <taxon>Tuberaceae</taxon>
        <taxon>Choiromyces</taxon>
    </lineage>
</organism>
<protein>
    <submittedName>
        <fullName evidence="2">Uncharacterized protein</fullName>
    </submittedName>
</protein>
<keyword evidence="1" id="KW-1133">Transmembrane helix</keyword>
<evidence type="ECO:0000313" key="2">
    <source>
        <dbReference type="EMBL" id="RPA95337.1"/>
    </source>
</evidence>
<proteinExistence type="predicted"/>
<keyword evidence="3" id="KW-1185">Reference proteome</keyword>
<evidence type="ECO:0000256" key="1">
    <source>
        <dbReference type="SAM" id="Phobius"/>
    </source>
</evidence>
<accession>A0A3N4JDI8</accession>
<reference evidence="2 3" key="1">
    <citation type="journal article" date="2018" name="Nat. Ecol. Evol.">
        <title>Pezizomycetes genomes reveal the molecular basis of ectomycorrhizal truffle lifestyle.</title>
        <authorList>
            <person name="Murat C."/>
            <person name="Payen T."/>
            <person name="Noel B."/>
            <person name="Kuo A."/>
            <person name="Morin E."/>
            <person name="Chen J."/>
            <person name="Kohler A."/>
            <person name="Krizsan K."/>
            <person name="Balestrini R."/>
            <person name="Da Silva C."/>
            <person name="Montanini B."/>
            <person name="Hainaut M."/>
            <person name="Levati E."/>
            <person name="Barry K.W."/>
            <person name="Belfiori B."/>
            <person name="Cichocki N."/>
            <person name="Clum A."/>
            <person name="Dockter R.B."/>
            <person name="Fauchery L."/>
            <person name="Guy J."/>
            <person name="Iotti M."/>
            <person name="Le Tacon F."/>
            <person name="Lindquist E.A."/>
            <person name="Lipzen A."/>
            <person name="Malagnac F."/>
            <person name="Mello A."/>
            <person name="Molinier V."/>
            <person name="Miyauchi S."/>
            <person name="Poulain J."/>
            <person name="Riccioni C."/>
            <person name="Rubini A."/>
            <person name="Sitrit Y."/>
            <person name="Splivallo R."/>
            <person name="Traeger S."/>
            <person name="Wang M."/>
            <person name="Zifcakova L."/>
            <person name="Wipf D."/>
            <person name="Zambonelli A."/>
            <person name="Paolocci F."/>
            <person name="Nowrousian M."/>
            <person name="Ottonello S."/>
            <person name="Baldrian P."/>
            <person name="Spatafora J.W."/>
            <person name="Henrissat B."/>
            <person name="Nagy L.G."/>
            <person name="Aury J.M."/>
            <person name="Wincker P."/>
            <person name="Grigoriev I.V."/>
            <person name="Bonfante P."/>
            <person name="Martin F.M."/>
        </authorList>
    </citation>
    <scope>NUCLEOTIDE SEQUENCE [LARGE SCALE GENOMIC DNA]</scope>
    <source>
        <strain evidence="2 3">120613-1</strain>
    </source>
</reference>
<dbReference type="Proteomes" id="UP000276215">
    <property type="component" value="Unassembled WGS sequence"/>
</dbReference>